<keyword evidence="3" id="KW-1185">Reference proteome</keyword>
<feature type="region of interest" description="Disordered" evidence="1">
    <location>
        <begin position="45"/>
        <end position="72"/>
    </location>
</feature>
<evidence type="ECO:0000313" key="2">
    <source>
        <dbReference type="EMBL" id="CAA7265996.1"/>
    </source>
</evidence>
<sequence length="170" mass="18517">MTPQPRPNLLPTHVESIATQNDPHSHTPIAHPHPTQKLVIHPSTSPSILTSLHPPPKSTPSAPKTFPEHTPTVQSSIKTHLKGSADVVLHDALARSCVEGGLMGRGNCVMADQWEWGERAGVRLRGGLHPTLMSTQRPTVLASQLPPQRTQTSEPIDARPPTRRSRLRDA</sequence>
<evidence type="ECO:0000256" key="1">
    <source>
        <dbReference type="SAM" id="MobiDB-lite"/>
    </source>
</evidence>
<reference evidence="2 3" key="1">
    <citation type="submission" date="2020-01" db="EMBL/GenBank/DDBJ databases">
        <authorList>
            <person name="Gupta K D."/>
        </authorList>
    </citation>
    <scope>NUCLEOTIDE SEQUENCE [LARGE SCALE GENOMIC DNA]</scope>
</reference>
<gene>
    <name evidence="2" type="ORF">AAE3_LOCUS8266</name>
</gene>
<feature type="compositionally biased region" description="Polar residues" evidence="1">
    <location>
        <begin position="132"/>
        <end position="154"/>
    </location>
</feature>
<name>A0A8S0WUC6_CYCAE</name>
<dbReference type="AlphaFoldDB" id="A0A8S0WUC6"/>
<proteinExistence type="predicted"/>
<feature type="compositionally biased region" description="Basic residues" evidence="1">
    <location>
        <begin position="161"/>
        <end position="170"/>
    </location>
</feature>
<accession>A0A8S0WUC6</accession>
<organism evidence="2 3">
    <name type="scientific">Cyclocybe aegerita</name>
    <name type="common">Black poplar mushroom</name>
    <name type="synonym">Agrocybe aegerita</name>
    <dbReference type="NCBI Taxonomy" id="1973307"/>
    <lineage>
        <taxon>Eukaryota</taxon>
        <taxon>Fungi</taxon>
        <taxon>Dikarya</taxon>
        <taxon>Basidiomycota</taxon>
        <taxon>Agaricomycotina</taxon>
        <taxon>Agaricomycetes</taxon>
        <taxon>Agaricomycetidae</taxon>
        <taxon>Agaricales</taxon>
        <taxon>Agaricineae</taxon>
        <taxon>Bolbitiaceae</taxon>
        <taxon>Cyclocybe</taxon>
    </lineage>
</organism>
<dbReference type="Proteomes" id="UP000467700">
    <property type="component" value="Unassembled WGS sequence"/>
</dbReference>
<comment type="caution">
    <text evidence="2">The sequence shown here is derived from an EMBL/GenBank/DDBJ whole genome shotgun (WGS) entry which is preliminary data.</text>
</comment>
<dbReference type="EMBL" id="CACVBS010000052">
    <property type="protein sequence ID" value="CAA7265996.1"/>
    <property type="molecule type" value="Genomic_DNA"/>
</dbReference>
<protein>
    <submittedName>
        <fullName evidence="2">Uncharacterized protein</fullName>
    </submittedName>
</protein>
<feature type="region of interest" description="Disordered" evidence="1">
    <location>
        <begin position="129"/>
        <end position="170"/>
    </location>
</feature>
<evidence type="ECO:0000313" key="3">
    <source>
        <dbReference type="Proteomes" id="UP000467700"/>
    </source>
</evidence>